<name>W1PK59_AMBTC</name>
<dbReference type="Gramene" id="ERN10372">
    <property type="protein sequence ID" value="ERN10372"/>
    <property type="gene ID" value="AMTR_s00026p00110350"/>
</dbReference>
<sequence>MLDIQQDTDNGLPSEEYKAWYNLVSHLLIHNVANPPKDILQPYNHEEEEAVLAHEPQYIMRPRGYEDQLVSAVKASTVMLAEALTLRQKWYPEVLNRVNNAFEMLSKFVPVDMDDVEARMVHLQCQYNDEVVPGEAGDDGVGQSSPTVEDLAPSTQLAVEEPKRYNTRNKQYQPKRRRGV</sequence>
<keyword evidence="3" id="KW-1185">Reference proteome</keyword>
<reference evidence="3" key="1">
    <citation type="journal article" date="2013" name="Science">
        <title>The Amborella genome and the evolution of flowering plants.</title>
        <authorList>
            <consortium name="Amborella Genome Project"/>
        </authorList>
    </citation>
    <scope>NUCLEOTIDE SEQUENCE [LARGE SCALE GENOMIC DNA]</scope>
</reference>
<evidence type="ECO:0000313" key="3">
    <source>
        <dbReference type="Proteomes" id="UP000017836"/>
    </source>
</evidence>
<dbReference type="Proteomes" id="UP000017836">
    <property type="component" value="Unassembled WGS sequence"/>
</dbReference>
<feature type="region of interest" description="Disordered" evidence="1">
    <location>
        <begin position="131"/>
        <end position="180"/>
    </location>
</feature>
<dbReference type="HOGENOM" id="CLU_144385_0_0_1"/>
<feature type="compositionally biased region" description="Polar residues" evidence="1">
    <location>
        <begin position="142"/>
        <end position="157"/>
    </location>
</feature>
<organism evidence="2 3">
    <name type="scientific">Amborella trichopoda</name>
    <dbReference type="NCBI Taxonomy" id="13333"/>
    <lineage>
        <taxon>Eukaryota</taxon>
        <taxon>Viridiplantae</taxon>
        <taxon>Streptophyta</taxon>
        <taxon>Embryophyta</taxon>
        <taxon>Tracheophyta</taxon>
        <taxon>Spermatophyta</taxon>
        <taxon>Magnoliopsida</taxon>
        <taxon>Amborellales</taxon>
        <taxon>Amborellaceae</taxon>
        <taxon>Amborella</taxon>
    </lineage>
</organism>
<protein>
    <submittedName>
        <fullName evidence="2">Uncharacterized protein</fullName>
    </submittedName>
</protein>
<evidence type="ECO:0000256" key="1">
    <source>
        <dbReference type="SAM" id="MobiDB-lite"/>
    </source>
</evidence>
<dbReference type="AlphaFoldDB" id="W1PK59"/>
<gene>
    <name evidence="2" type="ORF">AMTR_s00026p00110350</name>
</gene>
<accession>W1PK59</accession>
<evidence type="ECO:0000313" key="2">
    <source>
        <dbReference type="EMBL" id="ERN10372.1"/>
    </source>
</evidence>
<proteinExistence type="predicted"/>
<dbReference type="EMBL" id="KI392852">
    <property type="protein sequence ID" value="ERN10372.1"/>
    <property type="molecule type" value="Genomic_DNA"/>
</dbReference>